<proteinExistence type="predicted"/>
<accession>A0A0F9DDM5</accession>
<sequence length="79" mass="9369">MDNDKGYEILTLRYVFEFIDYNGNTMNVIEIDSKTDNIQDIIQDVFEISRRVFNLETSDDFDIVFKSVRLITRSPILVR</sequence>
<organism evidence="1">
    <name type="scientific">marine sediment metagenome</name>
    <dbReference type="NCBI Taxonomy" id="412755"/>
    <lineage>
        <taxon>unclassified sequences</taxon>
        <taxon>metagenomes</taxon>
        <taxon>ecological metagenomes</taxon>
    </lineage>
</organism>
<dbReference type="EMBL" id="LAZR01032126">
    <property type="protein sequence ID" value="KKL51791.1"/>
    <property type="molecule type" value="Genomic_DNA"/>
</dbReference>
<name>A0A0F9DDM5_9ZZZZ</name>
<gene>
    <name evidence="1" type="ORF">LCGC14_2291960</name>
</gene>
<protein>
    <submittedName>
        <fullName evidence="1">Uncharacterized protein</fullName>
    </submittedName>
</protein>
<reference evidence="1" key="1">
    <citation type="journal article" date="2015" name="Nature">
        <title>Complex archaea that bridge the gap between prokaryotes and eukaryotes.</title>
        <authorList>
            <person name="Spang A."/>
            <person name="Saw J.H."/>
            <person name="Jorgensen S.L."/>
            <person name="Zaremba-Niedzwiedzka K."/>
            <person name="Martijn J."/>
            <person name="Lind A.E."/>
            <person name="van Eijk R."/>
            <person name="Schleper C."/>
            <person name="Guy L."/>
            <person name="Ettema T.J."/>
        </authorList>
    </citation>
    <scope>NUCLEOTIDE SEQUENCE</scope>
</reference>
<dbReference type="AlphaFoldDB" id="A0A0F9DDM5"/>
<comment type="caution">
    <text evidence="1">The sequence shown here is derived from an EMBL/GenBank/DDBJ whole genome shotgun (WGS) entry which is preliminary data.</text>
</comment>
<evidence type="ECO:0000313" key="1">
    <source>
        <dbReference type="EMBL" id="KKL51791.1"/>
    </source>
</evidence>